<name>A0A0F9W4M0_9ZZZZ</name>
<protein>
    <recommendedName>
        <fullName evidence="3">Tyr recombinase domain-containing protein</fullName>
    </recommendedName>
</protein>
<feature type="domain" description="Tyr recombinase" evidence="3">
    <location>
        <begin position="128"/>
        <end position="316"/>
    </location>
</feature>
<dbReference type="PANTHER" id="PTHR30349:SF41">
    <property type="entry name" value="INTEGRASE_RECOMBINASE PROTEIN MJ0367-RELATED"/>
    <property type="match status" value="1"/>
</dbReference>
<dbReference type="AlphaFoldDB" id="A0A0F9W4M0"/>
<dbReference type="GO" id="GO:0006310">
    <property type="term" value="P:DNA recombination"/>
    <property type="evidence" value="ECO:0007669"/>
    <property type="project" value="UniProtKB-KW"/>
</dbReference>
<comment type="caution">
    <text evidence="4">The sequence shown here is derived from an EMBL/GenBank/DDBJ whole genome shotgun (WGS) entry which is preliminary data.</text>
</comment>
<evidence type="ECO:0000313" key="4">
    <source>
        <dbReference type="EMBL" id="KKN80606.1"/>
    </source>
</evidence>
<gene>
    <name evidence="4" type="ORF">LCGC14_0328250</name>
</gene>
<dbReference type="InterPro" id="IPR011010">
    <property type="entry name" value="DNA_brk_join_enz"/>
</dbReference>
<dbReference type="SUPFAM" id="SSF56349">
    <property type="entry name" value="DNA breaking-rejoining enzymes"/>
    <property type="match status" value="1"/>
</dbReference>
<dbReference type="GO" id="GO:0003677">
    <property type="term" value="F:DNA binding"/>
    <property type="evidence" value="ECO:0007669"/>
    <property type="project" value="UniProtKB-KW"/>
</dbReference>
<keyword evidence="2" id="KW-0233">DNA recombination</keyword>
<proteinExistence type="predicted"/>
<sequence>MTDLQLYKGFDSNLVIDRDMMRKVYQRFVAPLSPSSRTTFRYALRQIAKGLGLDAINQDVETLPWYQVTADSFSDLILGMQGVLEPSTIRLYMHALRGICRACYISGLMPASQFMLIKEVKLPKGQNRIGRGRSVARTHSDALLKCCIEDERIQGIRDAALIAVLFGTGMRRAEAASIDVEAMNLDEGEIRVRTKGNNLDIKYVQAWAIPLIHEWLQVRRSEGLYGGAFFTSIQKNGKVTTKRITGRGILYLLERRSKMAGIPFIVRPHDARRTMGTQMIEEHGELVAQRVLKHANLSTTRIYDKRDDSMVKSIFKDKH</sequence>
<dbReference type="InterPro" id="IPR013762">
    <property type="entry name" value="Integrase-like_cat_sf"/>
</dbReference>
<evidence type="ECO:0000259" key="3">
    <source>
        <dbReference type="PROSITE" id="PS51898"/>
    </source>
</evidence>
<dbReference type="EMBL" id="LAZR01000228">
    <property type="protein sequence ID" value="KKN80606.1"/>
    <property type="molecule type" value="Genomic_DNA"/>
</dbReference>
<evidence type="ECO:0000256" key="1">
    <source>
        <dbReference type="ARBA" id="ARBA00023125"/>
    </source>
</evidence>
<dbReference type="InterPro" id="IPR050090">
    <property type="entry name" value="Tyrosine_recombinase_XerCD"/>
</dbReference>
<dbReference type="Gene3D" id="1.10.443.10">
    <property type="entry name" value="Intergrase catalytic core"/>
    <property type="match status" value="1"/>
</dbReference>
<dbReference type="PROSITE" id="PS51898">
    <property type="entry name" value="TYR_RECOMBINASE"/>
    <property type="match status" value="1"/>
</dbReference>
<dbReference type="PANTHER" id="PTHR30349">
    <property type="entry name" value="PHAGE INTEGRASE-RELATED"/>
    <property type="match status" value="1"/>
</dbReference>
<keyword evidence="1" id="KW-0238">DNA-binding</keyword>
<dbReference type="GO" id="GO:0015074">
    <property type="term" value="P:DNA integration"/>
    <property type="evidence" value="ECO:0007669"/>
    <property type="project" value="InterPro"/>
</dbReference>
<reference evidence="4" key="1">
    <citation type="journal article" date="2015" name="Nature">
        <title>Complex archaea that bridge the gap between prokaryotes and eukaryotes.</title>
        <authorList>
            <person name="Spang A."/>
            <person name="Saw J.H."/>
            <person name="Jorgensen S.L."/>
            <person name="Zaremba-Niedzwiedzka K."/>
            <person name="Martijn J."/>
            <person name="Lind A.E."/>
            <person name="van Eijk R."/>
            <person name="Schleper C."/>
            <person name="Guy L."/>
            <person name="Ettema T.J."/>
        </authorList>
    </citation>
    <scope>NUCLEOTIDE SEQUENCE</scope>
</reference>
<dbReference type="Pfam" id="PF00589">
    <property type="entry name" value="Phage_integrase"/>
    <property type="match status" value="1"/>
</dbReference>
<dbReference type="InterPro" id="IPR002104">
    <property type="entry name" value="Integrase_catalytic"/>
</dbReference>
<organism evidence="4">
    <name type="scientific">marine sediment metagenome</name>
    <dbReference type="NCBI Taxonomy" id="412755"/>
    <lineage>
        <taxon>unclassified sequences</taxon>
        <taxon>metagenomes</taxon>
        <taxon>ecological metagenomes</taxon>
    </lineage>
</organism>
<evidence type="ECO:0000256" key="2">
    <source>
        <dbReference type="ARBA" id="ARBA00023172"/>
    </source>
</evidence>
<accession>A0A0F9W4M0</accession>